<dbReference type="InterPro" id="IPR036412">
    <property type="entry name" value="HAD-like_sf"/>
</dbReference>
<evidence type="ECO:0000313" key="2">
    <source>
        <dbReference type="Proteomes" id="UP001343724"/>
    </source>
</evidence>
<dbReference type="GO" id="GO:0016787">
    <property type="term" value="F:hydrolase activity"/>
    <property type="evidence" value="ECO:0007669"/>
    <property type="project" value="UniProtKB-KW"/>
</dbReference>
<dbReference type="PANTHER" id="PTHR43434:SF1">
    <property type="entry name" value="PHOSPHOGLYCOLATE PHOSPHATASE"/>
    <property type="match status" value="1"/>
</dbReference>
<name>A0ABU6IWD7_9ACTN</name>
<dbReference type="NCBIfam" id="TIGR01549">
    <property type="entry name" value="HAD-SF-IA-v1"/>
    <property type="match status" value="1"/>
</dbReference>
<dbReference type="SFLD" id="SFLDS00003">
    <property type="entry name" value="Haloacid_Dehalogenase"/>
    <property type="match status" value="1"/>
</dbReference>
<organism evidence="1 2">
    <name type="scientific">Adlercreutzia shanghongiae</name>
    <dbReference type="NCBI Taxonomy" id="3111773"/>
    <lineage>
        <taxon>Bacteria</taxon>
        <taxon>Bacillati</taxon>
        <taxon>Actinomycetota</taxon>
        <taxon>Coriobacteriia</taxon>
        <taxon>Eggerthellales</taxon>
        <taxon>Eggerthellaceae</taxon>
        <taxon>Adlercreutzia</taxon>
    </lineage>
</organism>
<dbReference type="RefSeq" id="WP_326438570.1">
    <property type="nucleotide sequence ID" value="NZ_JAYMFH010000001.1"/>
</dbReference>
<dbReference type="NCBIfam" id="TIGR01509">
    <property type="entry name" value="HAD-SF-IA-v3"/>
    <property type="match status" value="1"/>
</dbReference>
<dbReference type="InterPro" id="IPR006439">
    <property type="entry name" value="HAD-SF_hydro_IA"/>
</dbReference>
<dbReference type="InterPro" id="IPR023198">
    <property type="entry name" value="PGP-like_dom2"/>
</dbReference>
<dbReference type="Pfam" id="PF13419">
    <property type="entry name" value="HAD_2"/>
    <property type="match status" value="1"/>
</dbReference>
<keyword evidence="2" id="KW-1185">Reference proteome</keyword>
<proteinExistence type="predicted"/>
<dbReference type="InterPro" id="IPR041492">
    <property type="entry name" value="HAD_2"/>
</dbReference>
<dbReference type="InterPro" id="IPR050155">
    <property type="entry name" value="HAD-like_hydrolase_sf"/>
</dbReference>
<comment type="caution">
    <text evidence="1">The sequence shown here is derived from an EMBL/GenBank/DDBJ whole genome shotgun (WGS) entry which is preliminary data.</text>
</comment>
<dbReference type="PANTHER" id="PTHR43434">
    <property type="entry name" value="PHOSPHOGLYCOLATE PHOSPHATASE"/>
    <property type="match status" value="1"/>
</dbReference>
<dbReference type="SFLD" id="SFLDG01129">
    <property type="entry name" value="C1.5:_HAD__Beta-PGM__Phosphata"/>
    <property type="match status" value="1"/>
</dbReference>
<sequence>MNDIQGVLFDADGTLIDTYDIILASMRYTINDVLGRDLPDEALMAGVGTPLYDQMLGFAEGDEVLAEHLLGTYREHNVAVHDAGVRAFPDTRAALERLRAAGIPMGVVTSKRHALAQRGLDMSGIGDLFDVLIAPDDWPEHKPAPGPILRACELMGLDASHCLYVGDSPFDMQAGNAAGCATVAALWGMFSREALAAENPTMMCDSLGEMAERLAFCERA</sequence>
<dbReference type="Gene3D" id="3.40.50.1000">
    <property type="entry name" value="HAD superfamily/HAD-like"/>
    <property type="match status" value="1"/>
</dbReference>
<reference evidence="1 2" key="1">
    <citation type="submission" date="2024-01" db="EMBL/GenBank/DDBJ databases">
        <title>novel species in genus Adlercreutzia.</title>
        <authorList>
            <person name="Liu X."/>
        </authorList>
    </citation>
    <scope>NUCLEOTIDE SEQUENCE [LARGE SCALE GENOMIC DNA]</scope>
    <source>
        <strain evidence="1 2">R22</strain>
    </source>
</reference>
<dbReference type="EMBL" id="JAYMFH010000001">
    <property type="protein sequence ID" value="MEC4293947.1"/>
    <property type="molecule type" value="Genomic_DNA"/>
</dbReference>
<keyword evidence="1" id="KW-0378">Hydrolase</keyword>
<protein>
    <submittedName>
        <fullName evidence="1">HAD-IA family hydrolase</fullName>
    </submittedName>
</protein>
<dbReference type="Gene3D" id="1.10.150.240">
    <property type="entry name" value="Putative phosphatase, domain 2"/>
    <property type="match status" value="1"/>
</dbReference>
<dbReference type="SUPFAM" id="SSF56784">
    <property type="entry name" value="HAD-like"/>
    <property type="match status" value="1"/>
</dbReference>
<gene>
    <name evidence="1" type="ORF">VJ920_01320</name>
</gene>
<dbReference type="Proteomes" id="UP001343724">
    <property type="component" value="Unassembled WGS sequence"/>
</dbReference>
<evidence type="ECO:0000313" key="1">
    <source>
        <dbReference type="EMBL" id="MEC4293947.1"/>
    </source>
</evidence>
<dbReference type="InterPro" id="IPR023214">
    <property type="entry name" value="HAD_sf"/>
</dbReference>
<accession>A0ABU6IWD7</accession>
<dbReference type="SFLD" id="SFLDG01135">
    <property type="entry name" value="C1.5.6:_HAD__Beta-PGM__Phospha"/>
    <property type="match status" value="1"/>
</dbReference>